<comment type="caution">
    <text evidence="1">The sequence shown here is derived from an EMBL/GenBank/DDBJ whole genome shotgun (WGS) entry which is preliminary data.</text>
</comment>
<dbReference type="EMBL" id="CAJOBI010206055">
    <property type="protein sequence ID" value="CAF5005383.1"/>
    <property type="molecule type" value="Genomic_DNA"/>
</dbReference>
<protein>
    <submittedName>
        <fullName evidence="1">Uncharacterized protein</fullName>
    </submittedName>
</protein>
<feature type="non-terminal residue" evidence="1">
    <location>
        <position position="1"/>
    </location>
</feature>
<dbReference type="Proteomes" id="UP000676336">
    <property type="component" value="Unassembled WGS sequence"/>
</dbReference>
<organism evidence="1 2">
    <name type="scientific">Rotaria magnacalcarata</name>
    <dbReference type="NCBI Taxonomy" id="392030"/>
    <lineage>
        <taxon>Eukaryota</taxon>
        <taxon>Metazoa</taxon>
        <taxon>Spiralia</taxon>
        <taxon>Gnathifera</taxon>
        <taxon>Rotifera</taxon>
        <taxon>Eurotatoria</taxon>
        <taxon>Bdelloidea</taxon>
        <taxon>Philodinida</taxon>
        <taxon>Philodinidae</taxon>
        <taxon>Rotaria</taxon>
    </lineage>
</organism>
<sequence>ARNTIGQYRRQYSLDTNSSVQLSNILLNEVPTIS</sequence>
<evidence type="ECO:0000313" key="1">
    <source>
        <dbReference type="EMBL" id="CAF5005383.1"/>
    </source>
</evidence>
<proteinExistence type="predicted"/>
<name>A0A8S3DCZ3_9BILA</name>
<gene>
    <name evidence="1" type="ORF">SMN809_LOCUS56949</name>
</gene>
<dbReference type="AlphaFoldDB" id="A0A8S3DCZ3"/>
<accession>A0A8S3DCZ3</accession>
<evidence type="ECO:0000313" key="2">
    <source>
        <dbReference type="Proteomes" id="UP000676336"/>
    </source>
</evidence>
<reference evidence="1" key="1">
    <citation type="submission" date="2021-02" db="EMBL/GenBank/DDBJ databases">
        <authorList>
            <person name="Nowell W R."/>
        </authorList>
    </citation>
    <scope>NUCLEOTIDE SEQUENCE</scope>
</reference>